<protein>
    <submittedName>
        <fullName evidence="1">Uncharacterized protein</fullName>
    </submittedName>
</protein>
<proteinExistence type="predicted"/>
<evidence type="ECO:0000313" key="1">
    <source>
        <dbReference type="EMBL" id="SVC84363.1"/>
    </source>
</evidence>
<dbReference type="AlphaFoldDB" id="A0A382QFP9"/>
<accession>A0A382QFP9</accession>
<gene>
    <name evidence="1" type="ORF">METZ01_LOCUS337217</name>
</gene>
<dbReference type="EMBL" id="UINC01114207">
    <property type="protein sequence ID" value="SVC84363.1"/>
    <property type="molecule type" value="Genomic_DNA"/>
</dbReference>
<organism evidence="1">
    <name type="scientific">marine metagenome</name>
    <dbReference type="NCBI Taxonomy" id="408172"/>
    <lineage>
        <taxon>unclassified sequences</taxon>
        <taxon>metagenomes</taxon>
        <taxon>ecological metagenomes</taxon>
    </lineage>
</organism>
<reference evidence="1" key="1">
    <citation type="submission" date="2018-05" db="EMBL/GenBank/DDBJ databases">
        <authorList>
            <person name="Lanie J.A."/>
            <person name="Ng W.-L."/>
            <person name="Kazmierczak K.M."/>
            <person name="Andrzejewski T.M."/>
            <person name="Davidsen T.M."/>
            <person name="Wayne K.J."/>
            <person name="Tettelin H."/>
            <person name="Glass J.I."/>
            <person name="Rusch D."/>
            <person name="Podicherti R."/>
            <person name="Tsui H.-C.T."/>
            <person name="Winkler M.E."/>
        </authorList>
    </citation>
    <scope>NUCLEOTIDE SEQUENCE</scope>
</reference>
<name>A0A382QFP9_9ZZZZ</name>
<sequence length="34" mass="3249">MSWVNANKAAFAATNATATGGSGLLAALVSTLAP</sequence>